<keyword evidence="3" id="KW-1185">Reference proteome</keyword>
<feature type="signal peptide" evidence="1">
    <location>
        <begin position="1"/>
        <end position="18"/>
    </location>
</feature>
<proteinExistence type="predicted"/>
<dbReference type="RefSeq" id="WP_191189092.1">
    <property type="nucleotide sequence ID" value="NZ_JACWMY010000005.1"/>
</dbReference>
<comment type="caution">
    <text evidence="2">The sequence shown here is derived from an EMBL/GenBank/DDBJ whole genome shotgun (WGS) entry which is preliminary data.</text>
</comment>
<gene>
    <name evidence="2" type="ORF">IDJ77_11475</name>
</gene>
<evidence type="ECO:0000313" key="3">
    <source>
        <dbReference type="Proteomes" id="UP000606600"/>
    </source>
</evidence>
<evidence type="ECO:0000256" key="1">
    <source>
        <dbReference type="SAM" id="SignalP"/>
    </source>
</evidence>
<dbReference type="Proteomes" id="UP000606600">
    <property type="component" value="Unassembled WGS sequence"/>
</dbReference>
<dbReference type="EMBL" id="JACWMY010000005">
    <property type="protein sequence ID" value="MBD1364429.1"/>
    <property type="molecule type" value="Genomic_DNA"/>
</dbReference>
<feature type="chain" id="PRO_5045636025" evidence="1">
    <location>
        <begin position="19"/>
        <end position="173"/>
    </location>
</feature>
<keyword evidence="1" id="KW-0732">Signal</keyword>
<sequence length="173" mass="18854">MKNFFLVLLCLIPFVVKAQKTGLGKFFSPIPRPTVQNEFKTGTPDGPSVIPPPETTTAWRPSVVIPALKIVGSDLPNTKVDALLLTSVGGGLTYEKLTWDEKKNKWHSTFSFSPLTVLINGNLSSSTPINLSYATTIGFFDNLIMFGAGYDLGTVNNRSRLFGLLSIGLNFNN</sequence>
<accession>A0ABR7WSQ8</accession>
<organism evidence="2 3">
    <name type="scientific">Mucilaginibacter pankratovii</name>
    <dbReference type="NCBI Taxonomy" id="2772110"/>
    <lineage>
        <taxon>Bacteria</taxon>
        <taxon>Pseudomonadati</taxon>
        <taxon>Bacteroidota</taxon>
        <taxon>Sphingobacteriia</taxon>
        <taxon>Sphingobacteriales</taxon>
        <taxon>Sphingobacteriaceae</taxon>
        <taxon>Mucilaginibacter</taxon>
    </lineage>
</organism>
<evidence type="ECO:0000313" key="2">
    <source>
        <dbReference type="EMBL" id="MBD1364429.1"/>
    </source>
</evidence>
<protein>
    <submittedName>
        <fullName evidence="2">Uncharacterized protein</fullName>
    </submittedName>
</protein>
<reference evidence="2 3" key="1">
    <citation type="submission" date="2020-09" db="EMBL/GenBank/DDBJ databases">
        <title>Novel species of Mucilaginibacter isolated from a glacier on the Tibetan Plateau.</title>
        <authorList>
            <person name="Liu Q."/>
            <person name="Xin Y.-H."/>
        </authorList>
    </citation>
    <scope>NUCLEOTIDE SEQUENCE [LARGE SCALE GENOMIC DNA]</scope>
    <source>
        <strain evidence="2 3">ZT4R22</strain>
    </source>
</reference>
<name>A0ABR7WSQ8_9SPHI</name>